<dbReference type="OrthoDB" id="1930084at2759"/>
<evidence type="ECO:0000256" key="2">
    <source>
        <dbReference type="ARBA" id="ARBA00022801"/>
    </source>
</evidence>
<dbReference type="EMBL" id="FN668689">
    <property type="protein sequence ID" value="CBK24778.2"/>
    <property type="molecule type" value="Genomic_DNA"/>
</dbReference>
<dbReference type="GO" id="GO:0046872">
    <property type="term" value="F:metal ion binding"/>
    <property type="evidence" value="ECO:0007669"/>
    <property type="project" value="UniProtKB-KW"/>
</dbReference>
<sequence>MSQTLEISLQMLDEWIRGVSECQLLSKPEVEKLCEKAKEILAEESNVQPISCPVTICGDIHGQFRDLIELFKIGGTIPNTNYIFMGDFVDRGFHSVETITLLILLKVRYPDRIWLLRGNHEARQVNISCGFFDECIRKYGDSSVWKCFNDLFDYLTISSLVENEVFVVHGGLSPSIQSIDQIRAIDRVVEVDSISYIVL</sequence>
<dbReference type="GeneID" id="24921494"/>
<dbReference type="PRINTS" id="PR00114">
    <property type="entry name" value="STPHPHTASE"/>
</dbReference>
<dbReference type="SUPFAM" id="SSF56300">
    <property type="entry name" value="Metallo-dependent phosphatases"/>
    <property type="match status" value="1"/>
</dbReference>
<dbReference type="Proteomes" id="UP000008312">
    <property type="component" value="Unassembled WGS sequence"/>
</dbReference>
<dbReference type="InterPro" id="IPR029052">
    <property type="entry name" value="Metallo-depent_PP-like"/>
</dbReference>
<protein>
    <recommendedName>
        <fullName evidence="4">Serine/threonine-protein phosphatase</fullName>
        <ecNumber evidence="4">3.1.3.16</ecNumber>
    </recommendedName>
</protein>
<dbReference type="Gene3D" id="3.60.21.10">
    <property type="match status" value="1"/>
</dbReference>
<organism evidence="6">
    <name type="scientific">Blastocystis hominis</name>
    <dbReference type="NCBI Taxonomy" id="12968"/>
    <lineage>
        <taxon>Eukaryota</taxon>
        <taxon>Sar</taxon>
        <taxon>Stramenopiles</taxon>
        <taxon>Bigyra</taxon>
        <taxon>Opalozoa</taxon>
        <taxon>Opalinata</taxon>
        <taxon>Blastocystidae</taxon>
        <taxon>Blastocystis</taxon>
    </lineage>
</organism>
<dbReference type="InParanoid" id="D8M9N9"/>
<dbReference type="SMART" id="SM00156">
    <property type="entry name" value="PP2Ac"/>
    <property type="match status" value="1"/>
</dbReference>
<evidence type="ECO:0000256" key="1">
    <source>
        <dbReference type="ARBA" id="ARBA00022723"/>
    </source>
</evidence>
<dbReference type="EC" id="3.1.3.16" evidence="4"/>
<dbReference type="PROSITE" id="PS00125">
    <property type="entry name" value="SER_THR_PHOSPHATASE"/>
    <property type="match status" value="1"/>
</dbReference>
<dbReference type="InterPro" id="IPR004843">
    <property type="entry name" value="Calcineurin-like_PHP"/>
</dbReference>
<keyword evidence="3" id="KW-0464">Manganese</keyword>
<evidence type="ECO:0000313" key="7">
    <source>
        <dbReference type="Proteomes" id="UP000008312"/>
    </source>
</evidence>
<accession>D8M9N9</accession>
<evidence type="ECO:0000256" key="3">
    <source>
        <dbReference type="ARBA" id="ARBA00023211"/>
    </source>
</evidence>
<reference evidence="6" key="1">
    <citation type="submission" date="2010-02" db="EMBL/GenBank/DDBJ databases">
        <title>Sequencing and annotation of the Blastocystis hominis genome.</title>
        <authorList>
            <person name="Wincker P."/>
        </authorList>
    </citation>
    <scope>NUCLEOTIDE SEQUENCE</scope>
    <source>
        <strain evidence="6">Singapore isolate B</strain>
    </source>
</reference>
<gene>
    <name evidence="6" type="ORF">GSBLH_T00004469001</name>
</gene>
<comment type="catalytic activity">
    <reaction evidence="4">
        <text>O-phospho-L-threonyl-[protein] + H2O = L-threonyl-[protein] + phosphate</text>
        <dbReference type="Rhea" id="RHEA:47004"/>
        <dbReference type="Rhea" id="RHEA-COMP:11060"/>
        <dbReference type="Rhea" id="RHEA-COMP:11605"/>
        <dbReference type="ChEBI" id="CHEBI:15377"/>
        <dbReference type="ChEBI" id="CHEBI:30013"/>
        <dbReference type="ChEBI" id="CHEBI:43474"/>
        <dbReference type="ChEBI" id="CHEBI:61977"/>
        <dbReference type="EC" id="3.1.3.16"/>
    </reaction>
</comment>
<dbReference type="Pfam" id="PF00149">
    <property type="entry name" value="Metallophos"/>
    <property type="match status" value="1"/>
</dbReference>
<evidence type="ECO:0000256" key="4">
    <source>
        <dbReference type="RuleBase" id="RU004273"/>
    </source>
</evidence>
<dbReference type="RefSeq" id="XP_012898826.1">
    <property type="nucleotide sequence ID" value="XM_013043372.1"/>
</dbReference>
<keyword evidence="7" id="KW-1185">Reference proteome</keyword>
<keyword evidence="2 4" id="KW-0378">Hydrolase</keyword>
<comment type="similarity">
    <text evidence="4">Belongs to the PPP phosphatase family.</text>
</comment>
<dbReference type="InterPro" id="IPR047129">
    <property type="entry name" value="PPA2-like"/>
</dbReference>
<dbReference type="InterPro" id="IPR006186">
    <property type="entry name" value="Ser/Thr-sp_prot-phosphatase"/>
</dbReference>
<dbReference type="PANTHER" id="PTHR45619">
    <property type="entry name" value="SERINE/THREONINE-PROTEIN PHOSPHATASE PP2A-RELATED"/>
    <property type="match status" value="1"/>
</dbReference>
<name>D8M9N9_BLAHO</name>
<keyword evidence="1" id="KW-0479">Metal-binding</keyword>
<dbReference type="GO" id="GO:0004722">
    <property type="term" value="F:protein serine/threonine phosphatase activity"/>
    <property type="evidence" value="ECO:0007669"/>
    <property type="project" value="UniProtKB-EC"/>
</dbReference>
<feature type="domain" description="Serine/threonine specific protein phosphatases" evidence="5">
    <location>
        <begin position="116"/>
        <end position="121"/>
    </location>
</feature>
<evidence type="ECO:0000259" key="5">
    <source>
        <dbReference type="PROSITE" id="PS00125"/>
    </source>
</evidence>
<evidence type="ECO:0000313" key="6">
    <source>
        <dbReference type="EMBL" id="CBK24778.2"/>
    </source>
</evidence>
<dbReference type="OMA" id="VNISCGF"/>
<proteinExistence type="inferred from homology"/>
<dbReference type="AlphaFoldDB" id="D8M9N9"/>